<gene>
    <name evidence="9" type="ORF">LZ012_09080</name>
</gene>
<dbReference type="Proteomes" id="UP001165384">
    <property type="component" value="Unassembled WGS sequence"/>
</dbReference>
<evidence type="ECO:0000256" key="1">
    <source>
        <dbReference type="ARBA" id="ARBA00022448"/>
    </source>
</evidence>
<evidence type="ECO:0000259" key="8">
    <source>
        <dbReference type="PROSITE" id="PS51373"/>
    </source>
</evidence>
<evidence type="ECO:0000256" key="6">
    <source>
        <dbReference type="ARBA" id="ARBA00023014"/>
    </source>
</evidence>
<sequence length="80" mass="8656">MNPSRRNLLKYGGLSLAMIPVVALAAKNDGMRSSMKYKDSPEGDKECSGCVQFVAPNACKVFPGDTEISPKGYCVAWVKK</sequence>
<protein>
    <submittedName>
        <fullName evidence="9">High-potential iron-sulfur protein</fullName>
    </submittedName>
</protein>
<organism evidence="9 10">
    <name type="scientific">Dechloromonas hankyongensis</name>
    <dbReference type="NCBI Taxonomy" id="2908002"/>
    <lineage>
        <taxon>Bacteria</taxon>
        <taxon>Pseudomonadati</taxon>
        <taxon>Pseudomonadota</taxon>
        <taxon>Betaproteobacteria</taxon>
        <taxon>Rhodocyclales</taxon>
        <taxon>Azonexaceae</taxon>
        <taxon>Dechloromonas</taxon>
    </lineage>
</organism>
<dbReference type="EMBL" id="JAKLTN010000002">
    <property type="protein sequence ID" value="MCG2577149.1"/>
    <property type="molecule type" value="Genomic_DNA"/>
</dbReference>
<comment type="caution">
    <text evidence="9">The sequence shown here is derived from an EMBL/GenBank/DDBJ whole genome shotgun (WGS) entry which is preliminary data.</text>
</comment>
<dbReference type="RefSeq" id="WP_275709919.1">
    <property type="nucleotide sequence ID" value="NZ_JAKLTN010000002.1"/>
</dbReference>
<feature type="signal peptide" evidence="7">
    <location>
        <begin position="1"/>
        <end position="25"/>
    </location>
</feature>
<evidence type="ECO:0000313" key="10">
    <source>
        <dbReference type="Proteomes" id="UP001165384"/>
    </source>
</evidence>
<feature type="chain" id="PRO_5047489197" evidence="7">
    <location>
        <begin position="26"/>
        <end position="80"/>
    </location>
</feature>
<evidence type="ECO:0000256" key="4">
    <source>
        <dbReference type="ARBA" id="ARBA00022982"/>
    </source>
</evidence>
<keyword evidence="5" id="KW-0408">Iron</keyword>
<reference evidence="9" key="1">
    <citation type="submission" date="2022-01" db="EMBL/GenBank/DDBJ databases">
        <authorList>
            <person name="Jo J.-H."/>
            <person name="Im W.-T."/>
        </authorList>
    </citation>
    <scope>NUCLEOTIDE SEQUENCE</scope>
    <source>
        <strain evidence="9">XY25</strain>
    </source>
</reference>
<keyword evidence="4" id="KW-0249">Electron transport</keyword>
<evidence type="ECO:0000256" key="3">
    <source>
        <dbReference type="ARBA" id="ARBA00022723"/>
    </source>
</evidence>
<dbReference type="PROSITE" id="PS51373">
    <property type="entry name" value="HIPIP"/>
    <property type="match status" value="1"/>
</dbReference>
<evidence type="ECO:0000256" key="5">
    <source>
        <dbReference type="ARBA" id="ARBA00023004"/>
    </source>
</evidence>
<evidence type="ECO:0000256" key="2">
    <source>
        <dbReference type="ARBA" id="ARBA00022485"/>
    </source>
</evidence>
<name>A0ABS9K239_9RHOO</name>
<dbReference type="SUPFAM" id="SSF57652">
    <property type="entry name" value="HIPIP (high potential iron protein)"/>
    <property type="match status" value="1"/>
</dbReference>
<keyword evidence="2" id="KW-0004">4Fe-4S</keyword>
<evidence type="ECO:0000256" key="7">
    <source>
        <dbReference type="SAM" id="SignalP"/>
    </source>
</evidence>
<keyword evidence="7" id="KW-0732">Signal</keyword>
<feature type="domain" description="High potential iron-sulfur proteins family profile" evidence="8">
    <location>
        <begin position="19"/>
        <end position="80"/>
    </location>
</feature>
<keyword evidence="10" id="KW-1185">Reference proteome</keyword>
<dbReference type="InterPro" id="IPR036369">
    <property type="entry name" value="HIPIP_sf"/>
</dbReference>
<dbReference type="InterPro" id="IPR000170">
    <property type="entry name" value="High_potential_FeS_prot"/>
</dbReference>
<keyword evidence="1" id="KW-0813">Transport</keyword>
<keyword evidence="3" id="KW-0479">Metal-binding</keyword>
<proteinExistence type="predicted"/>
<accession>A0ABS9K239</accession>
<dbReference type="Gene3D" id="4.10.490.10">
    <property type="entry name" value="High potential iron-sulphur protein"/>
    <property type="match status" value="1"/>
</dbReference>
<keyword evidence="6" id="KW-0411">Iron-sulfur</keyword>
<evidence type="ECO:0000313" key="9">
    <source>
        <dbReference type="EMBL" id="MCG2577149.1"/>
    </source>
</evidence>